<evidence type="ECO:0000313" key="4">
    <source>
        <dbReference type="Proteomes" id="UP000054516"/>
    </source>
</evidence>
<keyword evidence="2" id="KW-0812">Transmembrane</keyword>
<feature type="compositionally biased region" description="Gly residues" evidence="1">
    <location>
        <begin position="370"/>
        <end position="388"/>
    </location>
</feature>
<feature type="region of interest" description="Disordered" evidence="1">
    <location>
        <begin position="325"/>
        <end position="452"/>
    </location>
</feature>
<feature type="transmembrane region" description="Helical" evidence="2">
    <location>
        <begin position="169"/>
        <end position="194"/>
    </location>
</feature>
<evidence type="ECO:0000256" key="1">
    <source>
        <dbReference type="SAM" id="MobiDB-lite"/>
    </source>
</evidence>
<dbReference type="Proteomes" id="UP000054516">
    <property type="component" value="Unassembled WGS sequence"/>
</dbReference>
<keyword evidence="4" id="KW-1185">Reference proteome</keyword>
<organism evidence="3">
    <name type="scientific">Rosellinia necatrix</name>
    <name type="common">White root-rot fungus</name>
    <dbReference type="NCBI Taxonomy" id="77044"/>
    <lineage>
        <taxon>Eukaryota</taxon>
        <taxon>Fungi</taxon>
        <taxon>Dikarya</taxon>
        <taxon>Ascomycota</taxon>
        <taxon>Pezizomycotina</taxon>
        <taxon>Sordariomycetes</taxon>
        <taxon>Xylariomycetidae</taxon>
        <taxon>Xylariales</taxon>
        <taxon>Xylariaceae</taxon>
        <taxon>Rosellinia</taxon>
    </lineage>
</organism>
<feature type="region of interest" description="Disordered" evidence="1">
    <location>
        <begin position="499"/>
        <end position="540"/>
    </location>
</feature>
<dbReference type="STRING" id="77044.A0A1S7UHE1"/>
<feature type="transmembrane region" description="Helical" evidence="2">
    <location>
        <begin position="288"/>
        <end position="307"/>
    </location>
</feature>
<keyword evidence="2" id="KW-1133">Transmembrane helix</keyword>
<gene>
    <name evidence="3" type="ORF">SAMD00023353_0100980</name>
</gene>
<dbReference type="InterPro" id="IPR021460">
    <property type="entry name" value="DUF3112"/>
</dbReference>
<feature type="compositionally biased region" description="Low complexity" evidence="1">
    <location>
        <begin position="499"/>
        <end position="511"/>
    </location>
</feature>
<feature type="compositionally biased region" description="Low complexity" evidence="1">
    <location>
        <begin position="616"/>
        <end position="627"/>
    </location>
</feature>
<evidence type="ECO:0000256" key="2">
    <source>
        <dbReference type="SAM" id="Phobius"/>
    </source>
</evidence>
<evidence type="ECO:0008006" key="5">
    <source>
        <dbReference type="Google" id="ProtNLM"/>
    </source>
</evidence>
<dbReference type="EMBL" id="DF977446">
    <property type="protein sequence ID" value="GAP82556.2"/>
    <property type="molecule type" value="Genomic_DNA"/>
</dbReference>
<evidence type="ECO:0000313" key="3">
    <source>
        <dbReference type="EMBL" id="GAP82556.2"/>
    </source>
</evidence>
<reference evidence="3" key="1">
    <citation type="submission" date="2016-03" db="EMBL/GenBank/DDBJ databases">
        <title>Draft genome sequence of Rosellinia necatrix.</title>
        <authorList>
            <person name="Kanematsu S."/>
        </authorList>
    </citation>
    <scope>NUCLEOTIDE SEQUENCE [LARGE SCALE GENOMIC DNA]</scope>
    <source>
        <strain evidence="3">W97</strain>
    </source>
</reference>
<dbReference type="PANTHER" id="PTHR35184:SF1">
    <property type="entry name" value="INTEGRAL MEMBRANE PROTEIN"/>
    <property type="match status" value="1"/>
</dbReference>
<feature type="transmembrane region" description="Helical" evidence="2">
    <location>
        <begin position="96"/>
        <end position="121"/>
    </location>
</feature>
<dbReference type="AlphaFoldDB" id="A0A1S7UHE1"/>
<protein>
    <recommendedName>
        <fullName evidence="5">Family c-likeg-protein-coupled receptor protein</fullName>
    </recommendedName>
</protein>
<feature type="transmembrane region" description="Helical" evidence="2">
    <location>
        <begin position="127"/>
        <end position="149"/>
    </location>
</feature>
<feature type="transmembrane region" description="Helical" evidence="2">
    <location>
        <begin position="252"/>
        <end position="273"/>
    </location>
</feature>
<name>A0A1S7UHE1_ROSNE</name>
<feature type="compositionally biased region" description="Basic and acidic residues" evidence="1">
    <location>
        <begin position="400"/>
        <end position="423"/>
    </location>
</feature>
<dbReference type="OrthoDB" id="3357002at2759"/>
<sequence>MHSRRSGIVLARRDVTAGNWTVFPSPEPGASAPITHPVNPAQHGPPYAPMTAVVGGVPAVVPDAAIAAVLLALFAASAAAHMTVLQLNKRAGLKFLFSGMLFALCALRSVALAVRAAWAAHPRDPDVAVASGILTQTGSVLVLVIDLLLAQRVVRAYHPAVGWHRGVTLAFRLLIAGVIASLLVAVAVTVQSVFTLDPATRRADRAAQLAAGTYMAALAFLPLPVVALAALLPRTRRVEKFGAGRWRSKVRLLLLTSALATLGAGFRVGTAYATPRPAADPAWYHSRACYYCFNYVIDLFISAVYLFSRFDRRFIVPDGAAAPGDYGKGVRRVERPSLSDGDGGEGGGECGGGGSTSSEKNPEKFAKLGICGGGGGGSDNGSGSGNEGGSEKTTLPLYDDLDHKGSDKGKGKDTRVESDEKQQQRQTTDTARSSDSGLRDAQTQTYGSVGGAWDSVPWPFRASWVSPRVFGPTAPSSVYLSSAGDSLTDDAAAAAALAASSPSPVVSYSPVDGNGGGGAGGGGGDNRSSGHWGAETNGSSTCCGIQEPEIAYLKGGGGDGGDHHHHQRRFYPYPFSMMQPGQAFTSDEQIHLDAAAAVWPSVSDPVASRCSSAATHNNNNHNNNNNQHLHDPHHHHYRPGSGRTSSRGNKGAENENIEGGWI</sequence>
<feature type="transmembrane region" description="Helical" evidence="2">
    <location>
        <begin position="214"/>
        <end position="232"/>
    </location>
</feature>
<feature type="compositionally biased region" description="Gly residues" evidence="1">
    <location>
        <begin position="513"/>
        <end position="525"/>
    </location>
</feature>
<keyword evidence="2" id="KW-0472">Membrane</keyword>
<proteinExistence type="predicted"/>
<dbReference type="PANTHER" id="PTHR35184">
    <property type="entry name" value="YALI0C10208P"/>
    <property type="match status" value="1"/>
</dbReference>
<dbReference type="Pfam" id="PF11309">
    <property type="entry name" value="DUF3112"/>
    <property type="match status" value="1"/>
</dbReference>
<feature type="region of interest" description="Disordered" evidence="1">
    <location>
        <begin position="609"/>
        <end position="662"/>
    </location>
</feature>
<feature type="compositionally biased region" description="Polar residues" evidence="1">
    <location>
        <begin position="424"/>
        <end position="447"/>
    </location>
</feature>
<feature type="compositionally biased region" description="Gly residues" evidence="1">
    <location>
        <begin position="344"/>
        <end position="355"/>
    </location>
</feature>
<accession>A0A1S7UHE1</accession>